<evidence type="ECO:0000313" key="2">
    <source>
        <dbReference type="Proteomes" id="UP000249829"/>
    </source>
</evidence>
<accession>A0A2V5HMU1</accession>
<dbReference type="AlphaFoldDB" id="A0A2V5HMU1"/>
<proteinExistence type="predicted"/>
<organism evidence="1 2">
    <name type="scientific">Aspergillus violaceofuscus (strain CBS 115571)</name>
    <dbReference type="NCBI Taxonomy" id="1450538"/>
    <lineage>
        <taxon>Eukaryota</taxon>
        <taxon>Fungi</taxon>
        <taxon>Dikarya</taxon>
        <taxon>Ascomycota</taxon>
        <taxon>Pezizomycotina</taxon>
        <taxon>Eurotiomycetes</taxon>
        <taxon>Eurotiomycetidae</taxon>
        <taxon>Eurotiales</taxon>
        <taxon>Aspergillaceae</taxon>
        <taxon>Aspergillus</taxon>
    </lineage>
</organism>
<evidence type="ECO:0000313" key="1">
    <source>
        <dbReference type="EMBL" id="PYI23902.1"/>
    </source>
</evidence>
<name>A0A2V5HMU1_ASPV1</name>
<dbReference type="EMBL" id="KZ825104">
    <property type="protein sequence ID" value="PYI23902.1"/>
    <property type="molecule type" value="Genomic_DNA"/>
</dbReference>
<gene>
    <name evidence="1" type="ORF">BO99DRAFT_156330</name>
</gene>
<dbReference type="Proteomes" id="UP000249829">
    <property type="component" value="Unassembled WGS sequence"/>
</dbReference>
<sequence>MEPSPAVLAPMPLSLAWDGRFGWVQLNWIAGSFFVLVSGSGLRLNSVWSPPDPWLGLFFIQCEQYLYSTVHVLTFPHFDYFRLRI</sequence>
<reference evidence="1 2" key="1">
    <citation type="submission" date="2018-02" db="EMBL/GenBank/DDBJ databases">
        <title>The genomes of Aspergillus section Nigri reveals drivers in fungal speciation.</title>
        <authorList>
            <consortium name="DOE Joint Genome Institute"/>
            <person name="Vesth T.C."/>
            <person name="Nybo J."/>
            <person name="Theobald S."/>
            <person name="Brandl J."/>
            <person name="Frisvad J.C."/>
            <person name="Nielsen K.F."/>
            <person name="Lyhne E.K."/>
            <person name="Kogle M.E."/>
            <person name="Kuo A."/>
            <person name="Riley R."/>
            <person name="Clum A."/>
            <person name="Nolan M."/>
            <person name="Lipzen A."/>
            <person name="Salamov A."/>
            <person name="Henrissat B."/>
            <person name="Wiebenga A."/>
            <person name="De vries R.P."/>
            <person name="Grigoriev I.V."/>
            <person name="Mortensen U.H."/>
            <person name="Andersen M.R."/>
            <person name="Baker S.E."/>
        </authorList>
    </citation>
    <scope>NUCLEOTIDE SEQUENCE [LARGE SCALE GENOMIC DNA]</scope>
    <source>
        <strain evidence="1 2">CBS 115571</strain>
    </source>
</reference>
<protein>
    <submittedName>
        <fullName evidence="1">Uncharacterized protein</fullName>
    </submittedName>
</protein>
<keyword evidence="2" id="KW-1185">Reference proteome</keyword>